<gene>
    <name evidence="1" type="ORF">CEXT_195851</name>
</gene>
<reference evidence="1 2" key="1">
    <citation type="submission" date="2021-06" db="EMBL/GenBank/DDBJ databases">
        <title>Caerostris extrusa draft genome.</title>
        <authorList>
            <person name="Kono N."/>
            <person name="Arakawa K."/>
        </authorList>
    </citation>
    <scope>NUCLEOTIDE SEQUENCE [LARGE SCALE GENOMIC DNA]</scope>
</reference>
<dbReference type="Proteomes" id="UP001054945">
    <property type="component" value="Unassembled WGS sequence"/>
</dbReference>
<keyword evidence="2" id="KW-1185">Reference proteome</keyword>
<dbReference type="AlphaFoldDB" id="A0AAV4XBA5"/>
<name>A0AAV4XBA5_CAEEX</name>
<proteinExistence type="predicted"/>
<evidence type="ECO:0000313" key="2">
    <source>
        <dbReference type="Proteomes" id="UP001054945"/>
    </source>
</evidence>
<accession>A0AAV4XBA5</accession>
<protein>
    <submittedName>
        <fullName evidence="1">Uncharacterized protein</fullName>
    </submittedName>
</protein>
<organism evidence="1 2">
    <name type="scientific">Caerostris extrusa</name>
    <name type="common">Bark spider</name>
    <name type="synonym">Caerostris bankana</name>
    <dbReference type="NCBI Taxonomy" id="172846"/>
    <lineage>
        <taxon>Eukaryota</taxon>
        <taxon>Metazoa</taxon>
        <taxon>Ecdysozoa</taxon>
        <taxon>Arthropoda</taxon>
        <taxon>Chelicerata</taxon>
        <taxon>Arachnida</taxon>
        <taxon>Araneae</taxon>
        <taxon>Araneomorphae</taxon>
        <taxon>Entelegynae</taxon>
        <taxon>Araneoidea</taxon>
        <taxon>Araneidae</taxon>
        <taxon>Caerostris</taxon>
    </lineage>
</organism>
<sequence>MNTSTGSGVWSAATSFRVNKRTGGWGVGWRKLILQVGGTEGSQVRMMCPERVRDAEFHPFLVGGMPKDRAIPHALHVCTSLLGSSYNVVATSSTDVETTDFLPLPDFTAKDPSLRIY</sequence>
<dbReference type="EMBL" id="BPLR01000062">
    <property type="protein sequence ID" value="GIY91869.1"/>
    <property type="molecule type" value="Genomic_DNA"/>
</dbReference>
<evidence type="ECO:0000313" key="1">
    <source>
        <dbReference type="EMBL" id="GIY91869.1"/>
    </source>
</evidence>
<comment type="caution">
    <text evidence="1">The sequence shown here is derived from an EMBL/GenBank/DDBJ whole genome shotgun (WGS) entry which is preliminary data.</text>
</comment>